<organism evidence="1">
    <name type="scientific">bioreactor metagenome</name>
    <dbReference type="NCBI Taxonomy" id="1076179"/>
    <lineage>
        <taxon>unclassified sequences</taxon>
        <taxon>metagenomes</taxon>
        <taxon>ecological metagenomes</taxon>
    </lineage>
</organism>
<proteinExistence type="predicted"/>
<dbReference type="Gene3D" id="3.40.91.30">
    <property type="match status" value="1"/>
</dbReference>
<dbReference type="AlphaFoldDB" id="A0A645DQF7"/>
<sequence length="371" mass="43464">MPDFGSLPEVRRVEDLSKEEVKRKVIRQVEKNLSEGQGNLFAAQIVEEAKVIYDTMVTEYKKNIIEIPRMDLVQGETRAEFKTFDLDIAGFNFQALEQEIIRMGLKDKKVETLKAKSSGSYGNPIKLIIAELIDYPEIDYDENAELLYRLSSQAYEAIRVNITNEEELPQAIFQFKAAIAEKIYSQMKHHFVLHSSDYIAPRVFPFVRIEQWNFTSLINAGYKDYRDIISPTNMVPKYVFRGFEKACHFEYKFDSKAEQDLAFVLENDSTVIKWLRPAPNQFRIYWDNNSKRYEPDFIVETDNTIFMIEVKRADQTEEETVLAKKFAAERFCKYASEYTSIHNGKEWKYLIIPHNEISRTVNMSYLVNYLA</sequence>
<protein>
    <submittedName>
        <fullName evidence="1">Uncharacterized protein</fullName>
    </submittedName>
</protein>
<name>A0A645DQF7_9ZZZZ</name>
<dbReference type="EMBL" id="VSSQ01038442">
    <property type="protein sequence ID" value="MPM91378.1"/>
    <property type="molecule type" value="Genomic_DNA"/>
</dbReference>
<gene>
    <name evidence="1" type="ORF">SDC9_138506</name>
</gene>
<reference evidence="1" key="1">
    <citation type="submission" date="2019-08" db="EMBL/GenBank/DDBJ databases">
        <authorList>
            <person name="Kucharzyk K."/>
            <person name="Murdoch R.W."/>
            <person name="Higgins S."/>
            <person name="Loffler F."/>
        </authorList>
    </citation>
    <scope>NUCLEOTIDE SEQUENCE</scope>
</reference>
<evidence type="ECO:0000313" key="1">
    <source>
        <dbReference type="EMBL" id="MPM91378.1"/>
    </source>
</evidence>
<accession>A0A645DQF7</accession>
<comment type="caution">
    <text evidence="1">The sequence shown here is derived from an EMBL/GenBank/DDBJ whole genome shotgun (WGS) entry which is preliminary data.</text>
</comment>